<dbReference type="GeneID" id="30157870"/>
<protein>
    <recommendedName>
        <fullName evidence="2">MATH domain-containing protein</fullName>
    </recommendedName>
</protein>
<comment type="caution">
    <text evidence="3">The sequence shown here is derived from an EMBL/GenBank/DDBJ whole genome shotgun (WGS) entry which is preliminary data.</text>
</comment>
<dbReference type="InterPro" id="IPR002083">
    <property type="entry name" value="MATH/TRAF_dom"/>
</dbReference>
<dbReference type="RefSeq" id="XP_018991055.1">
    <property type="nucleotide sequence ID" value="XM_019141080.1"/>
</dbReference>
<proteinExistence type="predicted"/>
<feature type="compositionally biased region" description="Polar residues" evidence="1">
    <location>
        <begin position="18"/>
        <end position="29"/>
    </location>
</feature>
<evidence type="ECO:0000313" key="4">
    <source>
        <dbReference type="Proteomes" id="UP000094065"/>
    </source>
</evidence>
<dbReference type="Gene3D" id="2.60.210.10">
    <property type="entry name" value="Apoptosis, Tumor Necrosis Factor Receptor Associated Protein 2, Chain A"/>
    <property type="match status" value="1"/>
</dbReference>
<dbReference type="CDD" id="cd00121">
    <property type="entry name" value="MATH"/>
    <property type="match status" value="1"/>
</dbReference>
<accession>A0A1E3HH02</accession>
<evidence type="ECO:0000256" key="1">
    <source>
        <dbReference type="SAM" id="MobiDB-lite"/>
    </source>
</evidence>
<dbReference type="AlphaFoldDB" id="A0A1E3HH02"/>
<dbReference type="Pfam" id="PF22486">
    <property type="entry name" value="MATH_2"/>
    <property type="match status" value="1"/>
</dbReference>
<feature type="region of interest" description="Disordered" evidence="1">
    <location>
        <begin position="402"/>
        <end position="428"/>
    </location>
</feature>
<keyword evidence="4" id="KW-1185">Reference proteome</keyword>
<feature type="domain" description="MATH" evidence="2">
    <location>
        <begin position="36"/>
        <end position="181"/>
    </location>
</feature>
<organism evidence="3 4">
    <name type="scientific">Cryptococcus amylolentus CBS 6039</name>
    <dbReference type="NCBI Taxonomy" id="1295533"/>
    <lineage>
        <taxon>Eukaryota</taxon>
        <taxon>Fungi</taxon>
        <taxon>Dikarya</taxon>
        <taxon>Basidiomycota</taxon>
        <taxon>Agaricomycotina</taxon>
        <taxon>Tremellomycetes</taxon>
        <taxon>Tremellales</taxon>
        <taxon>Cryptococcaceae</taxon>
        <taxon>Cryptococcus</taxon>
    </lineage>
</organism>
<feature type="region of interest" description="Disordered" evidence="1">
    <location>
        <begin position="1"/>
        <end position="29"/>
    </location>
</feature>
<dbReference type="InterPro" id="IPR011333">
    <property type="entry name" value="SKP1/BTB/POZ_sf"/>
</dbReference>
<feature type="compositionally biased region" description="Low complexity" evidence="1">
    <location>
        <begin position="346"/>
        <end position="355"/>
    </location>
</feature>
<dbReference type="InterPro" id="IPR008974">
    <property type="entry name" value="TRAF-like"/>
</dbReference>
<dbReference type="PROSITE" id="PS50144">
    <property type="entry name" value="MATH"/>
    <property type="match status" value="1"/>
</dbReference>
<dbReference type="STRING" id="1295533.A0A1E3HH02"/>
<feature type="compositionally biased region" description="Polar residues" evidence="1">
    <location>
        <begin position="361"/>
        <end position="370"/>
    </location>
</feature>
<dbReference type="OrthoDB" id="6359816at2759"/>
<dbReference type="Proteomes" id="UP000094065">
    <property type="component" value="Unassembled WGS sequence"/>
</dbReference>
<dbReference type="EMBL" id="AWGJ01000010">
    <property type="protein sequence ID" value="ODN75405.1"/>
    <property type="molecule type" value="Genomic_DNA"/>
</dbReference>
<feature type="region of interest" description="Disordered" evidence="1">
    <location>
        <begin position="314"/>
        <end position="370"/>
    </location>
</feature>
<gene>
    <name evidence="3" type="ORF">L202_06561</name>
</gene>
<dbReference type="SUPFAM" id="SSF54695">
    <property type="entry name" value="POZ domain"/>
    <property type="match status" value="1"/>
</dbReference>
<feature type="compositionally biased region" description="Basic and acidic residues" evidence="1">
    <location>
        <begin position="402"/>
        <end position="413"/>
    </location>
</feature>
<name>A0A1E3HH02_9TREE</name>
<sequence length="681" mass="74681">MATIPPPYSSRDHAQVQPGPQSITTSPTQEFSESTAVTLEWTITGAKAMYEATRGEQKSKCVKSAVFGDVDNCWELLFYANSGQSAQAGDHVSLYLSCVPTPQERGSKLAHQWHRKGLWWFKFEIRSGHPKPETIVTKEASDHTFAVKIANWGWVSYLKRDALFLHPQVLASDTFQILCTIRAQPQPPAGFWLGVGLQPSSPVKADGRGGGSGGGLSQWASQSGCAGVAGGTTAGGGSRRVVPKELVMGLGSMLDDPLYSDVEFIIPSRDGPPKNIYAIKKLLCRYDYFEALLNGGFGEDEGLVDEEIVGDDDLDMLSDSDIGDEHDPYGDEEPEDEEALSPHLNPTTASQRSSSPPQPAHNQSTSSDVVNCQEKVDDLKDTMATIPGGLGQSLKDHKLQDDLQEDEHREENQAVRSKSLPKADVAGPKKTKVIIRDAAWTTWWALLYWIYTDIIYFAPLTSTFENSHKSCTPTSATTTTDEPTNRLEWLRRWMADHDIDPPPSPSSTFGEPSYELHVGPRPVSAKSIYRLADKLDILPLKLRAYHHICSQLTANNVPAEVFSRFSATFEDVRKVQVECFLANWGEIKKSDVMMDIWKNIRLGKHVGFEDGEVTDTTRSAVLMASIQCGLLLSSNSTSSPHSGSMSLHCVDSEDISVAQETAVQIMGGTVILYIGIGICVM</sequence>
<reference evidence="3 4" key="1">
    <citation type="submission" date="2016-06" db="EMBL/GenBank/DDBJ databases">
        <title>Evolution of pathogenesis and genome organization in the Tremellales.</title>
        <authorList>
            <person name="Cuomo C."/>
            <person name="Litvintseva A."/>
            <person name="Heitman J."/>
            <person name="Chen Y."/>
            <person name="Sun S."/>
            <person name="Springer D."/>
            <person name="Dromer F."/>
            <person name="Young S."/>
            <person name="Zeng Q."/>
            <person name="Chapman S."/>
            <person name="Gujja S."/>
            <person name="Saif S."/>
            <person name="Birren B."/>
        </authorList>
    </citation>
    <scope>NUCLEOTIDE SEQUENCE [LARGE SCALE GENOMIC DNA]</scope>
    <source>
        <strain evidence="3 4">CBS 6039</strain>
    </source>
</reference>
<evidence type="ECO:0000313" key="3">
    <source>
        <dbReference type="EMBL" id="ODN75405.1"/>
    </source>
</evidence>
<evidence type="ECO:0000259" key="2">
    <source>
        <dbReference type="PROSITE" id="PS50144"/>
    </source>
</evidence>
<dbReference type="PANTHER" id="PTHR24413">
    <property type="entry name" value="SPECKLE-TYPE POZ PROTEIN"/>
    <property type="match status" value="1"/>
</dbReference>
<dbReference type="SUPFAM" id="SSF49599">
    <property type="entry name" value="TRAF domain-like"/>
    <property type="match status" value="1"/>
</dbReference>
<feature type="compositionally biased region" description="Acidic residues" evidence="1">
    <location>
        <begin position="330"/>
        <end position="339"/>
    </location>
</feature>